<keyword evidence="3" id="KW-0677">Repeat</keyword>
<dbReference type="Proteomes" id="UP000230233">
    <property type="component" value="Chromosome I"/>
</dbReference>
<dbReference type="PROSITE" id="PS50005">
    <property type="entry name" value="TPR"/>
    <property type="match status" value="3"/>
</dbReference>
<dbReference type="CDD" id="cd06257">
    <property type="entry name" value="DnaJ"/>
    <property type="match status" value="1"/>
</dbReference>
<feature type="repeat" description="TPR" evidence="6">
    <location>
        <begin position="324"/>
        <end position="357"/>
    </location>
</feature>
<dbReference type="GO" id="GO:0051087">
    <property type="term" value="F:protein-folding chaperone binding"/>
    <property type="evidence" value="ECO:0007669"/>
    <property type="project" value="TreeGrafter"/>
</dbReference>
<dbReference type="FunFam" id="1.10.287.110:FF:000015">
    <property type="entry name" value="dnaJ homolog subfamily C member 3"/>
    <property type="match status" value="1"/>
</dbReference>
<dbReference type="InterPro" id="IPR036869">
    <property type="entry name" value="J_dom_sf"/>
</dbReference>
<dbReference type="GO" id="GO:0051787">
    <property type="term" value="F:misfolded protein binding"/>
    <property type="evidence" value="ECO:0007669"/>
    <property type="project" value="TreeGrafter"/>
</dbReference>
<dbReference type="SMART" id="SM00271">
    <property type="entry name" value="DnaJ"/>
    <property type="match status" value="1"/>
</dbReference>
<name>A0A2G5VDV8_9PELO</name>
<dbReference type="SUPFAM" id="SSF48452">
    <property type="entry name" value="TPR-like"/>
    <property type="match status" value="1"/>
</dbReference>
<dbReference type="PANTHER" id="PTHR44140:SF4">
    <property type="entry name" value="J DOMAIN-CONTAINING PROTEIN"/>
    <property type="match status" value="1"/>
</dbReference>
<sequence length="485" mass="55327">MKQNLFVVAIFFFGFTTGNDQTGSKSEYKAGNALFINKKYTDALTHYHKAIELDPDNYQAIFRRSTTYFAIGRTKPGLSDLDTVLEQKPDFVGARQQRINVLMKLGRLEDAAQDLKYLNAITPSNEGIHSKLELIDQHQDDINALKSFAIGENCDVVDEVTSKLLEDHPWDSFLYILRGQCHKAENRLKLAIHDFKHASKLSSDNTDLLYDMSVLEYEVGNVRDALSSIRDCLKLNPDHKKCYSSYKSLRKIVKALDSMKNSIENEQWSSCLETGAKLLQSDNQELVVKINVYRLTCRCNREEGNIGTAVQECSEALEFDDADVDTLIQRAETYMADEEYDLAIADYEKVIEWDSSSETAKSGKEQAKRAKELVGQRDYYKILGVKRNANKREITKAYRKMAQKWHPDNFQNEQEKKKAEKKFIDIAAAKEVLSDEEKRRAFDNGQDPLDSEKGHHGHRGGGGGFNGFHGFNPFGRGSQEFFFHF</sequence>
<gene>
    <name evidence="10" type="primary">Cni-dnj-28</name>
    <name evidence="10" type="synonym">Cnig_chr_I.g1040</name>
    <name evidence="10" type="ORF">B9Z55_001040</name>
</gene>
<keyword evidence="2 8" id="KW-0732">Signal</keyword>
<dbReference type="SMART" id="SM00028">
    <property type="entry name" value="TPR"/>
    <property type="match status" value="6"/>
</dbReference>
<feature type="domain" description="J" evidence="9">
    <location>
        <begin position="378"/>
        <end position="446"/>
    </location>
</feature>
<dbReference type="InterPro" id="IPR001623">
    <property type="entry name" value="DnaJ_domain"/>
</dbReference>
<dbReference type="Gene3D" id="1.10.287.110">
    <property type="entry name" value="DnaJ domain"/>
    <property type="match status" value="1"/>
</dbReference>
<dbReference type="InterPro" id="IPR051727">
    <property type="entry name" value="DnaJ_C3_Co-chaperones"/>
</dbReference>
<evidence type="ECO:0000256" key="7">
    <source>
        <dbReference type="SAM" id="MobiDB-lite"/>
    </source>
</evidence>
<evidence type="ECO:0000256" key="2">
    <source>
        <dbReference type="ARBA" id="ARBA00022729"/>
    </source>
</evidence>
<dbReference type="Pfam" id="PF00226">
    <property type="entry name" value="DnaJ"/>
    <property type="match status" value="1"/>
</dbReference>
<keyword evidence="5" id="KW-0256">Endoplasmic reticulum</keyword>
<dbReference type="GO" id="GO:0005788">
    <property type="term" value="C:endoplasmic reticulum lumen"/>
    <property type="evidence" value="ECO:0007669"/>
    <property type="project" value="UniProtKB-SubCell"/>
</dbReference>
<comment type="subcellular location">
    <subcellularLocation>
        <location evidence="1">Endoplasmic reticulum lumen</location>
    </subcellularLocation>
</comment>
<dbReference type="OrthoDB" id="1726119at2759"/>
<feature type="repeat" description="TPR" evidence="6">
    <location>
        <begin position="206"/>
        <end position="239"/>
    </location>
</feature>
<dbReference type="Pfam" id="PF00515">
    <property type="entry name" value="TPR_1"/>
    <property type="match status" value="1"/>
</dbReference>
<dbReference type="PROSITE" id="PS50076">
    <property type="entry name" value="DNAJ_2"/>
    <property type="match status" value="1"/>
</dbReference>
<organism evidence="10 11">
    <name type="scientific">Caenorhabditis nigoni</name>
    <dbReference type="NCBI Taxonomy" id="1611254"/>
    <lineage>
        <taxon>Eukaryota</taxon>
        <taxon>Metazoa</taxon>
        <taxon>Ecdysozoa</taxon>
        <taxon>Nematoda</taxon>
        <taxon>Chromadorea</taxon>
        <taxon>Rhabditida</taxon>
        <taxon>Rhabditina</taxon>
        <taxon>Rhabditomorpha</taxon>
        <taxon>Rhabditoidea</taxon>
        <taxon>Rhabditidae</taxon>
        <taxon>Peloderinae</taxon>
        <taxon>Caenorhabditis</taxon>
    </lineage>
</organism>
<evidence type="ECO:0000256" key="5">
    <source>
        <dbReference type="ARBA" id="ARBA00022824"/>
    </source>
</evidence>
<dbReference type="InterPro" id="IPR019734">
    <property type="entry name" value="TPR_rpt"/>
</dbReference>
<evidence type="ECO:0000256" key="8">
    <source>
        <dbReference type="SAM" id="SignalP"/>
    </source>
</evidence>
<dbReference type="AlphaFoldDB" id="A0A2G5VDV8"/>
<evidence type="ECO:0000259" key="9">
    <source>
        <dbReference type="PROSITE" id="PS50076"/>
    </source>
</evidence>
<evidence type="ECO:0000313" key="10">
    <source>
        <dbReference type="EMBL" id="PIC49944.1"/>
    </source>
</evidence>
<evidence type="ECO:0000256" key="3">
    <source>
        <dbReference type="ARBA" id="ARBA00022737"/>
    </source>
</evidence>
<evidence type="ECO:0000256" key="1">
    <source>
        <dbReference type="ARBA" id="ARBA00004319"/>
    </source>
</evidence>
<evidence type="ECO:0000313" key="11">
    <source>
        <dbReference type="Proteomes" id="UP000230233"/>
    </source>
</evidence>
<dbReference type="Pfam" id="PF13181">
    <property type="entry name" value="TPR_8"/>
    <property type="match status" value="1"/>
</dbReference>
<keyword evidence="11" id="KW-1185">Reference proteome</keyword>
<dbReference type="PANTHER" id="PTHR44140">
    <property type="entry name" value="LD25575P"/>
    <property type="match status" value="1"/>
</dbReference>
<dbReference type="STRING" id="1611254.A0A2G5VDV8"/>
<dbReference type="EMBL" id="PDUG01000001">
    <property type="protein sequence ID" value="PIC49944.1"/>
    <property type="molecule type" value="Genomic_DNA"/>
</dbReference>
<keyword evidence="4 6" id="KW-0802">TPR repeat</keyword>
<dbReference type="InterPro" id="IPR011990">
    <property type="entry name" value="TPR-like_helical_dom_sf"/>
</dbReference>
<feature type="repeat" description="TPR" evidence="6">
    <location>
        <begin position="24"/>
        <end position="57"/>
    </location>
</feature>
<feature type="region of interest" description="Disordered" evidence="7">
    <location>
        <begin position="435"/>
        <end position="464"/>
    </location>
</feature>
<dbReference type="PRINTS" id="PR00625">
    <property type="entry name" value="JDOMAIN"/>
</dbReference>
<dbReference type="FunFam" id="1.25.40.10:FF:000224">
    <property type="entry name" value="DnaJ and TPR domain protein"/>
    <property type="match status" value="1"/>
</dbReference>
<dbReference type="SUPFAM" id="SSF46565">
    <property type="entry name" value="Chaperone J-domain"/>
    <property type="match status" value="1"/>
</dbReference>
<dbReference type="Gene3D" id="1.25.40.10">
    <property type="entry name" value="Tetratricopeptide repeat domain"/>
    <property type="match status" value="1"/>
</dbReference>
<protein>
    <recommendedName>
        <fullName evidence="9">J domain-containing protein</fullName>
    </recommendedName>
</protein>
<reference evidence="11" key="1">
    <citation type="submission" date="2017-10" db="EMBL/GenBank/DDBJ databases">
        <title>Rapid genome shrinkage in a self-fertile nematode reveals novel sperm competition proteins.</title>
        <authorList>
            <person name="Yin D."/>
            <person name="Schwarz E.M."/>
            <person name="Thomas C.G."/>
            <person name="Felde R.L."/>
            <person name="Korf I.F."/>
            <person name="Cutter A.D."/>
            <person name="Schartner C.M."/>
            <person name="Ralston E.J."/>
            <person name="Meyer B.J."/>
            <person name="Haag E.S."/>
        </authorList>
    </citation>
    <scope>NUCLEOTIDE SEQUENCE [LARGE SCALE GENOMIC DNA]</scope>
    <source>
        <strain evidence="11">JU1422</strain>
    </source>
</reference>
<evidence type="ECO:0000256" key="4">
    <source>
        <dbReference type="ARBA" id="ARBA00022803"/>
    </source>
</evidence>
<evidence type="ECO:0000256" key="6">
    <source>
        <dbReference type="PROSITE-ProRule" id="PRU00339"/>
    </source>
</evidence>
<feature type="chain" id="PRO_5013862225" description="J domain-containing protein" evidence="8">
    <location>
        <begin position="19"/>
        <end position="485"/>
    </location>
</feature>
<dbReference type="GO" id="GO:0034975">
    <property type="term" value="P:protein folding in endoplasmic reticulum"/>
    <property type="evidence" value="ECO:0007669"/>
    <property type="project" value="TreeGrafter"/>
</dbReference>
<accession>A0A2G5VDV8</accession>
<proteinExistence type="predicted"/>
<comment type="caution">
    <text evidence="10">The sequence shown here is derived from an EMBL/GenBank/DDBJ whole genome shotgun (WGS) entry which is preliminary data.</text>
</comment>
<feature type="signal peptide" evidence="8">
    <location>
        <begin position="1"/>
        <end position="18"/>
    </location>
</feature>